<feature type="region of interest" description="Disordered" evidence="6">
    <location>
        <begin position="446"/>
        <end position="471"/>
    </location>
</feature>
<feature type="compositionally biased region" description="Polar residues" evidence="6">
    <location>
        <begin position="30"/>
        <end position="39"/>
    </location>
</feature>
<dbReference type="InterPro" id="IPR007219">
    <property type="entry name" value="XnlR_reg_dom"/>
</dbReference>
<dbReference type="AlphaFoldDB" id="A0A9W9WB53"/>
<evidence type="ECO:0000313" key="8">
    <source>
        <dbReference type="EMBL" id="KAJ5414012.1"/>
    </source>
</evidence>
<dbReference type="SUPFAM" id="SSF57701">
    <property type="entry name" value="Zn2/Cys6 DNA-binding domain"/>
    <property type="match status" value="1"/>
</dbReference>
<proteinExistence type="predicted"/>
<dbReference type="GO" id="GO:0006351">
    <property type="term" value="P:DNA-templated transcription"/>
    <property type="evidence" value="ECO:0007669"/>
    <property type="project" value="InterPro"/>
</dbReference>
<dbReference type="SMART" id="SM00906">
    <property type="entry name" value="Fungal_trans"/>
    <property type="match status" value="1"/>
</dbReference>
<dbReference type="PROSITE" id="PS50048">
    <property type="entry name" value="ZN2_CY6_FUNGAL_2"/>
    <property type="match status" value="1"/>
</dbReference>
<dbReference type="CDD" id="cd12148">
    <property type="entry name" value="fungal_TF_MHR"/>
    <property type="match status" value="1"/>
</dbReference>
<evidence type="ECO:0000313" key="9">
    <source>
        <dbReference type="Proteomes" id="UP001147747"/>
    </source>
</evidence>
<dbReference type="GO" id="GO:0003677">
    <property type="term" value="F:DNA binding"/>
    <property type="evidence" value="ECO:0007669"/>
    <property type="project" value="UniProtKB-KW"/>
</dbReference>
<dbReference type="Proteomes" id="UP001147747">
    <property type="component" value="Unassembled WGS sequence"/>
</dbReference>
<dbReference type="PROSITE" id="PS00463">
    <property type="entry name" value="ZN2_CY6_FUNGAL_1"/>
    <property type="match status" value="1"/>
</dbReference>
<keyword evidence="4" id="KW-0804">Transcription</keyword>
<keyword evidence="1" id="KW-0479">Metal-binding</keyword>
<feature type="region of interest" description="Disordered" evidence="6">
    <location>
        <begin position="1"/>
        <end position="39"/>
    </location>
</feature>
<evidence type="ECO:0000259" key="7">
    <source>
        <dbReference type="PROSITE" id="PS50048"/>
    </source>
</evidence>
<evidence type="ECO:0000256" key="3">
    <source>
        <dbReference type="ARBA" id="ARBA00023125"/>
    </source>
</evidence>
<sequence length="682" mass="76396">MDPIPGDDRSDSNPGQRPMNAKVPIPRSVYPSNYTTSGRVSRACENCRDQKAKCSGHRPSCQRCQDSGARCSYGDRKREKMVKELKDLSAQVQSYESLLRDLYPRLDSTSAQHVDQALGGLLVRSPGSSTTRTDAGRTGDPLIARDHTEEDFNRDEASQAMGFVGEHSEVAWLYRLKRDLDQGALTPVGEIPDRPSISSLNYFLDDSDIPIPDDIDVSVRPPQQIADKLVESYFQTIHPDFPIIGKEIFLSQYQSFYSNPNVRPGKRWTAVLNLVFAIAAKHSHLLQSHPQGNYTDHLAYFARAWRLSVGSLALLDHPNLQQVQVEGLAAFYLLSTGQVNRSWRIIGTAIRSAVAMGLNLRSETESVAHLSKETRYRVWWALFALDTVLSVMTGRPPSTGDIFCTTPLPVPYREEDFWDEGVTQLIINHKSRVNLLASLLTSSDPITPGSSVSSSVTVSSSTGADQTPQPIAELPSPNISLYFLYVVDLATLMREAIETLYAPGAGTQRSWLEMEVAISNFNTTADNWLSRLPAEFQFGDFDNARPFIRQRVSLAFHFYTTKLVISQPCLRRLAHQVLGTPSPELHILPEEPDVNWLYEASPWWCVLHYVMQSTTVILVELFARTLPGTPEAIGLTEKVRKAVHWLYAMSGRDPSAHRAWLVCMDILSRHGLKFSLKIDFDF</sequence>
<comment type="caution">
    <text evidence="8">The sequence shown here is derived from an EMBL/GenBank/DDBJ whole genome shotgun (WGS) entry which is preliminary data.</text>
</comment>
<dbReference type="InterPro" id="IPR053230">
    <property type="entry name" value="Trans_reg_galc"/>
</dbReference>
<reference evidence="8" key="1">
    <citation type="submission" date="2022-12" db="EMBL/GenBank/DDBJ databases">
        <authorList>
            <person name="Petersen C."/>
        </authorList>
    </citation>
    <scope>NUCLEOTIDE SEQUENCE</scope>
    <source>
        <strain evidence="8">IBT 29677</strain>
    </source>
</reference>
<dbReference type="SMART" id="SM00066">
    <property type="entry name" value="GAL4"/>
    <property type="match status" value="1"/>
</dbReference>
<evidence type="ECO:0000256" key="6">
    <source>
        <dbReference type="SAM" id="MobiDB-lite"/>
    </source>
</evidence>
<keyword evidence="9" id="KW-1185">Reference proteome</keyword>
<dbReference type="GO" id="GO:0008270">
    <property type="term" value="F:zinc ion binding"/>
    <property type="evidence" value="ECO:0007669"/>
    <property type="project" value="InterPro"/>
</dbReference>
<dbReference type="RefSeq" id="XP_056493858.1">
    <property type="nucleotide sequence ID" value="XM_056625276.1"/>
</dbReference>
<dbReference type="PANTHER" id="PTHR47654">
    <property type="entry name" value="ZN(II)2CYS6 TRANSCRIPTION FACTOR (EUROFUNG)-RELATED"/>
    <property type="match status" value="1"/>
</dbReference>
<dbReference type="PANTHER" id="PTHR47654:SF1">
    <property type="entry name" value="ZN(II)2CYS6 TRANSCRIPTION FACTOR (EUROFUNG)"/>
    <property type="match status" value="1"/>
</dbReference>
<evidence type="ECO:0000256" key="5">
    <source>
        <dbReference type="ARBA" id="ARBA00023242"/>
    </source>
</evidence>
<reference evidence="8" key="2">
    <citation type="journal article" date="2023" name="IMA Fungus">
        <title>Comparative genomic study of the Penicillium genus elucidates a diverse pangenome and 15 lateral gene transfer events.</title>
        <authorList>
            <person name="Petersen C."/>
            <person name="Sorensen T."/>
            <person name="Nielsen M.R."/>
            <person name="Sondergaard T.E."/>
            <person name="Sorensen J.L."/>
            <person name="Fitzpatrick D.A."/>
            <person name="Frisvad J.C."/>
            <person name="Nielsen K.L."/>
        </authorList>
    </citation>
    <scope>NUCLEOTIDE SEQUENCE</scope>
    <source>
        <strain evidence="8">IBT 29677</strain>
    </source>
</reference>
<keyword evidence="2" id="KW-0805">Transcription regulation</keyword>
<dbReference type="InterPro" id="IPR001138">
    <property type="entry name" value="Zn2Cys6_DnaBD"/>
</dbReference>
<feature type="compositionally biased region" description="Low complexity" evidence="6">
    <location>
        <begin position="450"/>
        <end position="462"/>
    </location>
</feature>
<protein>
    <recommendedName>
        <fullName evidence="7">Zn(2)-C6 fungal-type domain-containing protein</fullName>
    </recommendedName>
</protein>
<dbReference type="Gene3D" id="4.10.240.10">
    <property type="entry name" value="Zn(2)-C6 fungal-type DNA-binding domain"/>
    <property type="match status" value="1"/>
</dbReference>
<gene>
    <name evidence="8" type="ORF">N7509_000639</name>
</gene>
<name>A0A9W9WB53_9EURO</name>
<dbReference type="GeneID" id="81364256"/>
<evidence type="ECO:0000256" key="1">
    <source>
        <dbReference type="ARBA" id="ARBA00022723"/>
    </source>
</evidence>
<evidence type="ECO:0000256" key="2">
    <source>
        <dbReference type="ARBA" id="ARBA00023015"/>
    </source>
</evidence>
<evidence type="ECO:0000256" key="4">
    <source>
        <dbReference type="ARBA" id="ARBA00023163"/>
    </source>
</evidence>
<dbReference type="Pfam" id="PF00172">
    <property type="entry name" value="Zn_clus"/>
    <property type="match status" value="1"/>
</dbReference>
<dbReference type="InterPro" id="IPR036864">
    <property type="entry name" value="Zn2-C6_fun-type_DNA-bd_sf"/>
</dbReference>
<dbReference type="GO" id="GO:0000981">
    <property type="term" value="F:DNA-binding transcription factor activity, RNA polymerase II-specific"/>
    <property type="evidence" value="ECO:0007669"/>
    <property type="project" value="InterPro"/>
</dbReference>
<keyword evidence="3" id="KW-0238">DNA-binding</keyword>
<dbReference type="CDD" id="cd00067">
    <property type="entry name" value="GAL4"/>
    <property type="match status" value="1"/>
</dbReference>
<dbReference type="OrthoDB" id="5296287at2759"/>
<dbReference type="EMBL" id="JAPZBU010000003">
    <property type="protein sequence ID" value="KAJ5414012.1"/>
    <property type="molecule type" value="Genomic_DNA"/>
</dbReference>
<keyword evidence="5" id="KW-0539">Nucleus</keyword>
<feature type="compositionally biased region" description="Basic and acidic residues" evidence="6">
    <location>
        <begin position="1"/>
        <end position="11"/>
    </location>
</feature>
<accession>A0A9W9WB53</accession>
<organism evidence="8 9">
    <name type="scientific">Penicillium cosmopolitanum</name>
    <dbReference type="NCBI Taxonomy" id="1131564"/>
    <lineage>
        <taxon>Eukaryota</taxon>
        <taxon>Fungi</taxon>
        <taxon>Dikarya</taxon>
        <taxon>Ascomycota</taxon>
        <taxon>Pezizomycotina</taxon>
        <taxon>Eurotiomycetes</taxon>
        <taxon>Eurotiomycetidae</taxon>
        <taxon>Eurotiales</taxon>
        <taxon>Aspergillaceae</taxon>
        <taxon>Penicillium</taxon>
    </lineage>
</organism>
<feature type="domain" description="Zn(2)-C6 fungal-type" evidence="7">
    <location>
        <begin position="43"/>
        <end position="73"/>
    </location>
</feature>
<dbReference type="Pfam" id="PF04082">
    <property type="entry name" value="Fungal_trans"/>
    <property type="match status" value="1"/>
</dbReference>